<keyword evidence="1" id="KW-1133">Transmembrane helix</keyword>
<dbReference type="EMBL" id="FNQC01000001">
    <property type="protein sequence ID" value="SDY45575.1"/>
    <property type="molecule type" value="Genomic_DNA"/>
</dbReference>
<accession>A0A1H3K1C7</accession>
<reference evidence="2 3" key="1">
    <citation type="submission" date="2016-10" db="EMBL/GenBank/DDBJ databases">
        <authorList>
            <person name="Varghese N."/>
            <person name="Submissions S."/>
        </authorList>
    </citation>
    <scope>NUCLEOTIDE SEQUENCE [LARGE SCALE GENOMIC DNA]</scope>
    <source>
        <strain evidence="2 3">DSM 17997</strain>
    </source>
</reference>
<gene>
    <name evidence="2" type="ORF">SAMN05444412_101205</name>
</gene>
<feature type="transmembrane region" description="Helical" evidence="1">
    <location>
        <begin position="30"/>
        <end position="50"/>
    </location>
</feature>
<dbReference type="Proteomes" id="UP000199663">
    <property type="component" value="Unassembled WGS sequence"/>
</dbReference>
<feature type="transmembrane region" description="Helical" evidence="1">
    <location>
        <begin position="7"/>
        <end position="24"/>
    </location>
</feature>
<keyword evidence="1" id="KW-0812">Transmembrane</keyword>
<organism evidence="2 3">
    <name type="scientific">Rhodonellum ikkaensis</name>
    <dbReference type="NCBI Taxonomy" id="336829"/>
    <lineage>
        <taxon>Bacteria</taxon>
        <taxon>Pseudomonadati</taxon>
        <taxon>Bacteroidota</taxon>
        <taxon>Cytophagia</taxon>
        <taxon>Cytophagales</taxon>
        <taxon>Cytophagaceae</taxon>
        <taxon>Rhodonellum</taxon>
    </lineage>
</organism>
<proteinExistence type="predicted"/>
<evidence type="ECO:0000313" key="2">
    <source>
        <dbReference type="EMBL" id="SDY45575.1"/>
    </source>
</evidence>
<keyword evidence="1" id="KW-0472">Membrane</keyword>
<dbReference type="RefSeq" id="WP_019596005.1">
    <property type="nucleotide sequence ID" value="NZ_FNQC01000001.1"/>
</dbReference>
<name>A0A1H3K1C7_9BACT</name>
<evidence type="ECO:0000256" key="1">
    <source>
        <dbReference type="SAM" id="Phobius"/>
    </source>
</evidence>
<keyword evidence="3" id="KW-1185">Reference proteome</keyword>
<protein>
    <submittedName>
        <fullName evidence="2">Uncharacterized protein</fullName>
    </submittedName>
</protein>
<evidence type="ECO:0000313" key="3">
    <source>
        <dbReference type="Proteomes" id="UP000199663"/>
    </source>
</evidence>
<comment type="caution">
    <text evidence="2">The sequence shown here is derived from an EMBL/GenBank/DDBJ whole genome shotgun (WGS) entry which is preliminary data.</text>
</comment>
<sequence length="76" mass="8960">MKNYLFPVYLVTGFLLIYVTSVQVNLSTGLILFMFSISPVMVLWMVYKVLTADVEVKHTFEEKWYEDYDAPLLEKK</sequence>